<dbReference type="SUPFAM" id="SSF69796">
    <property type="entry name" value="Thymidylate synthase-complementing protein Thy1"/>
    <property type="match status" value="2"/>
</dbReference>
<dbReference type="GO" id="GO:0070402">
    <property type="term" value="F:NADPH binding"/>
    <property type="evidence" value="ECO:0007669"/>
    <property type="project" value="TreeGrafter"/>
</dbReference>
<name>A0A8J6NC40_9BACT</name>
<gene>
    <name evidence="1" type="ORF">H8E41_09045</name>
</gene>
<dbReference type="GO" id="GO:0050797">
    <property type="term" value="F:thymidylate synthase (FAD) activity"/>
    <property type="evidence" value="ECO:0007669"/>
    <property type="project" value="InterPro"/>
</dbReference>
<dbReference type="Proteomes" id="UP000614424">
    <property type="component" value="Unassembled WGS sequence"/>
</dbReference>
<dbReference type="InterPro" id="IPR003669">
    <property type="entry name" value="Thymidylate_synthase_ThyX"/>
</dbReference>
<protein>
    <submittedName>
        <fullName evidence="1">FAD-dependent thymidylate synthase</fullName>
    </submittedName>
</protein>
<dbReference type="GO" id="GO:0004799">
    <property type="term" value="F:thymidylate synthase activity"/>
    <property type="evidence" value="ECO:0007669"/>
    <property type="project" value="TreeGrafter"/>
</dbReference>
<dbReference type="EMBL" id="JACNJZ010000124">
    <property type="protein sequence ID" value="MBC8318041.1"/>
    <property type="molecule type" value="Genomic_DNA"/>
</dbReference>
<dbReference type="CDD" id="cd20175">
    <property type="entry name" value="ThyX"/>
    <property type="match status" value="1"/>
</dbReference>
<dbReference type="Pfam" id="PF02511">
    <property type="entry name" value="Thy1"/>
    <property type="match status" value="2"/>
</dbReference>
<reference evidence="1 2" key="1">
    <citation type="submission" date="2020-08" db="EMBL/GenBank/DDBJ databases">
        <title>Bridging the membrane lipid divide: bacteria of the FCB group superphylum have the potential to synthesize archaeal ether lipids.</title>
        <authorList>
            <person name="Villanueva L."/>
            <person name="Von Meijenfeldt F.A.B."/>
            <person name="Westbye A.B."/>
            <person name="Yadav S."/>
            <person name="Hopmans E.C."/>
            <person name="Dutilh B.E."/>
            <person name="Sinninghe Damste J.S."/>
        </authorList>
    </citation>
    <scope>NUCLEOTIDE SEQUENCE [LARGE SCALE GENOMIC DNA]</scope>
    <source>
        <strain evidence="1">NIOZ-UU47</strain>
    </source>
</reference>
<comment type="caution">
    <text evidence="1">The sequence shown here is derived from an EMBL/GenBank/DDBJ whole genome shotgun (WGS) entry which is preliminary data.</text>
</comment>
<dbReference type="PANTHER" id="PTHR34934:SF1">
    <property type="entry name" value="FLAVIN-DEPENDENT THYMIDYLATE SYNTHASE"/>
    <property type="match status" value="1"/>
</dbReference>
<evidence type="ECO:0000313" key="1">
    <source>
        <dbReference type="EMBL" id="MBC8318041.1"/>
    </source>
</evidence>
<dbReference type="GO" id="GO:0050660">
    <property type="term" value="F:flavin adenine dinucleotide binding"/>
    <property type="evidence" value="ECO:0007669"/>
    <property type="project" value="InterPro"/>
</dbReference>
<dbReference type="Gene3D" id="3.30.1360.170">
    <property type="match status" value="2"/>
</dbReference>
<sequence>MKVVSPSYEILKDLDEQSLASRIEVCGRLCYKSEDKITPESAPPFIRRILKHGHNSVAEMAVLTLKIDLDSDAMSAQLFAAQPKYFQLDRIDKKTLLMSGSVRAFRELFLEHHTIKIVKAITTYLADRHPLFFEDILPKRALVIQQGVNVEKIPLSEVEKMPADLFAKHRYIAVKFIVNRAVTHEMVRHRPCGFLQESQRYCRYSDSKFGSQVTFIKPLFYQEGTEEYRIWEQAMAETEKLYVSLLETSTAQAARTVLPNSCKTELIVYANLLQWYHMFRLRTSKGADPSMREVMIPLLDDFKKEFPGIFDTLSVES</sequence>
<accession>A0A8J6NC40</accession>
<proteinExistence type="predicted"/>
<organism evidence="1 2">
    <name type="scientific">Candidatus Desulfobia pelagia</name>
    <dbReference type="NCBI Taxonomy" id="2841692"/>
    <lineage>
        <taxon>Bacteria</taxon>
        <taxon>Pseudomonadati</taxon>
        <taxon>Thermodesulfobacteriota</taxon>
        <taxon>Desulfobulbia</taxon>
        <taxon>Desulfobulbales</taxon>
        <taxon>Desulfobulbaceae</taxon>
        <taxon>Candidatus Desulfobia</taxon>
    </lineage>
</organism>
<dbReference type="PANTHER" id="PTHR34934">
    <property type="entry name" value="FLAVIN-DEPENDENT THYMIDYLATE SYNTHASE"/>
    <property type="match status" value="1"/>
</dbReference>
<dbReference type="AlphaFoldDB" id="A0A8J6NC40"/>
<dbReference type="InterPro" id="IPR036098">
    <property type="entry name" value="Thymidylate_synthase_ThyX_sf"/>
</dbReference>
<dbReference type="GO" id="GO:0006231">
    <property type="term" value="P:dTMP biosynthetic process"/>
    <property type="evidence" value="ECO:0007669"/>
    <property type="project" value="InterPro"/>
</dbReference>
<evidence type="ECO:0000313" key="2">
    <source>
        <dbReference type="Proteomes" id="UP000614424"/>
    </source>
</evidence>
<dbReference type="PROSITE" id="PS51331">
    <property type="entry name" value="THYX"/>
    <property type="match status" value="1"/>
</dbReference>